<evidence type="ECO:0000313" key="3">
    <source>
        <dbReference type="EMBL" id="MXU92435.1"/>
    </source>
</evidence>
<feature type="compositionally biased region" description="Pro residues" evidence="1">
    <location>
        <begin position="21"/>
        <end position="31"/>
    </location>
</feature>
<dbReference type="AlphaFoldDB" id="A0A6B0URU2"/>
<feature type="chain" id="PRO_5025663605" evidence="2">
    <location>
        <begin position="21"/>
        <end position="133"/>
    </location>
</feature>
<proteinExistence type="predicted"/>
<accession>A0A6B0URU2</accession>
<sequence>MCGLFRCSWRLGLLMTMARGFPPPPTSPPKKSPASGGLPRGALPTAWGGTGPPGWAPKASARLGPGARQEGPPRGPRGPPKSPPPTSGGGAPHHLPLACLASRDLRGGRGCHTFCTCCFQEKRRRFWVGLNAS</sequence>
<keyword evidence="2" id="KW-0732">Signal</keyword>
<feature type="region of interest" description="Disordered" evidence="1">
    <location>
        <begin position="20"/>
        <end position="95"/>
    </location>
</feature>
<organism evidence="3">
    <name type="scientific">Ixodes ricinus</name>
    <name type="common">Common tick</name>
    <name type="synonym">Acarus ricinus</name>
    <dbReference type="NCBI Taxonomy" id="34613"/>
    <lineage>
        <taxon>Eukaryota</taxon>
        <taxon>Metazoa</taxon>
        <taxon>Ecdysozoa</taxon>
        <taxon>Arthropoda</taxon>
        <taxon>Chelicerata</taxon>
        <taxon>Arachnida</taxon>
        <taxon>Acari</taxon>
        <taxon>Parasitiformes</taxon>
        <taxon>Ixodida</taxon>
        <taxon>Ixodoidea</taxon>
        <taxon>Ixodidae</taxon>
        <taxon>Ixodinae</taxon>
        <taxon>Ixodes</taxon>
    </lineage>
</organism>
<reference evidence="3" key="1">
    <citation type="submission" date="2019-12" db="EMBL/GenBank/DDBJ databases">
        <title>An insight into the sialome of adult female Ixodes ricinus ticks feeding for 6 days.</title>
        <authorList>
            <person name="Perner J."/>
            <person name="Ribeiro J.M.C."/>
        </authorList>
    </citation>
    <scope>NUCLEOTIDE SEQUENCE</scope>
    <source>
        <strain evidence="3">Semi-engorged</strain>
        <tissue evidence="3">Salivary glands</tissue>
    </source>
</reference>
<feature type="signal peptide" evidence="2">
    <location>
        <begin position="1"/>
        <end position="20"/>
    </location>
</feature>
<evidence type="ECO:0000256" key="1">
    <source>
        <dbReference type="SAM" id="MobiDB-lite"/>
    </source>
</evidence>
<dbReference type="EMBL" id="GIFC01010352">
    <property type="protein sequence ID" value="MXU92435.1"/>
    <property type="molecule type" value="Transcribed_RNA"/>
</dbReference>
<name>A0A6B0URU2_IXORI</name>
<feature type="compositionally biased region" description="Pro residues" evidence="1">
    <location>
        <begin position="73"/>
        <end position="86"/>
    </location>
</feature>
<protein>
    <submittedName>
        <fullName evidence="3">Putative secreted protein</fullName>
    </submittedName>
</protein>
<evidence type="ECO:0000256" key="2">
    <source>
        <dbReference type="SAM" id="SignalP"/>
    </source>
</evidence>